<evidence type="ECO:0000313" key="3">
    <source>
        <dbReference type="Proteomes" id="UP000321558"/>
    </source>
</evidence>
<dbReference type="EMBL" id="BJYM01000001">
    <property type="protein sequence ID" value="GEN85626.1"/>
    <property type="molecule type" value="Genomic_DNA"/>
</dbReference>
<feature type="transmembrane region" description="Helical" evidence="1">
    <location>
        <begin position="47"/>
        <end position="70"/>
    </location>
</feature>
<evidence type="ECO:0000256" key="1">
    <source>
        <dbReference type="SAM" id="Phobius"/>
    </source>
</evidence>
<dbReference type="AlphaFoldDB" id="A0A511ZDU6"/>
<name>A0A511ZDU6_9BACI</name>
<keyword evidence="3" id="KW-1185">Reference proteome</keyword>
<dbReference type="Proteomes" id="UP000321558">
    <property type="component" value="Unassembled WGS sequence"/>
</dbReference>
<dbReference type="RefSeq" id="WP_147208024.1">
    <property type="nucleotide sequence ID" value="NZ_BJYM01000001.1"/>
</dbReference>
<keyword evidence="1" id="KW-1133">Transmembrane helix</keyword>
<gene>
    <name evidence="2" type="ORF">OSO01_03650</name>
</gene>
<evidence type="ECO:0000313" key="2">
    <source>
        <dbReference type="EMBL" id="GEN85626.1"/>
    </source>
</evidence>
<organism evidence="2 3">
    <name type="scientific">Oceanobacillus sojae</name>
    <dbReference type="NCBI Taxonomy" id="582851"/>
    <lineage>
        <taxon>Bacteria</taxon>
        <taxon>Bacillati</taxon>
        <taxon>Bacillota</taxon>
        <taxon>Bacilli</taxon>
        <taxon>Bacillales</taxon>
        <taxon>Bacillaceae</taxon>
        <taxon>Oceanobacillus</taxon>
    </lineage>
</organism>
<proteinExistence type="predicted"/>
<dbReference type="OrthoDB" id="2665022at2"/>
<protein>
    <submittedName>
        <fullName evidence="2">Uncharacterized protein</fullName>
    </submittedName>
</protein>
<keyword evidence="1" id="KW-0472">Membrane</keyword>
<sequence>MTEKKQIKKKLESELHSIHFTKQENVLQKLKEQEQRSKWHRFWNKEISIPVIPVSTIFITGVAVFTFIGLNGKAPVDDELLFIEFGGSTYLQQQFEREIENEN</sequence>
<reference evidence="2 3" key="1">
    <citation type="submission" date="2019-07" db="EMBL/GenBank/DDBJ databases">
        <title>Whole genome shotgun sequence of Oceanobacillus sojae NBRC 105379.</title>
        <authorList>
            <person name="Hosoyama A."/>
            <person name="Uohara A."/>
            <person name="Ohji S."/>
            <person name="Ichikawa N."/>
        </authorList>
    </citation>
    <scope>NUCLEOTIDE SEQUENCE [LARGE SCALE GENOMIC DNA]</scope>
    <source>
        <strain evidence="2 3">NBRC 105379</strain>
    </source>
</reference>
<keyword evidence="1" id="KW-0812">Transmembrane</keyword>
<comment type="caution">
    <text evidence="2">The sequence shown here is derived from an EMBL/GenBank/DDBJ whole genome shotgun (WGS) entry which is preliminary data.</text>
</comment>
<accession>A0A511ZDU6</accession>